<organism evidence="2">
    <name type="scientific">Sesamum calycinum</name>
    <dbReference type="NCBI Taxonomy" id="2727403"/>
    <lineage>
        <taxon>Eukaryota</taxon>
        <taxon>Viridiplantae</taxon>
        <taxon>Streptophyta</taxon>
        <taxon>Embryophyta</taxon>
        <taxon>Tracheophyta</taxon>
        <taxon>Spermatophyta</taxon>
        <taxon>Magnoliopsida</taxon>
        <taxon>eudicotyledons</taxon>
        <taxon>Gunneridae</taxon>
        <taxon>Pentapetalae</taxon>
        <taxon>asterids</taxon>
        <taxon>lamiids</taxon>
        <taxon>Lamiales</taxon>
        <taxon>Pedaliaceae</taxon>
        <taxon>Sesamum</taxon>
    </lineage>
</organism>
<sequence>MNYVVEQIINFSMSKQAQLPPRCPLQKKTMGRQATVPVSSPSCKDTELHARQWGHCETFSQSFILEEQPAWLNDLLSDTDSNWNGALHRRAASDSFTIFDGLVPLPDLDQLNETETADSCEPDDGLGSGCTYGPNSPRRKNKWSLPEKEIVSAFSEYVMQIPAQHVDGYISVPGDSDSNGDACTSASEINTGNKAMKRHPGQRSRARKLQYIADLERSVDILQNLGSELAVTVASIIQQNAALSMENNTLKQQLLRMQRQKFIVDNEFQSLKKEVGRLKTSLTVSANNNVYNRSSFAANLAHSDAMWEMLDMRKLDLN</sequence>
<dbReference type="PANTHER" id="PTHR46835">
    <property type="entry name" value="BASIC-LEUCINE ZIPPER (BZIP) TRANSCRIPTION FACTOR FAMILY PROTEIN-RELATED"/>
    <property type="match status" value="1"/>
</dbReference>
<dbReference type="PANTHER" id="PTHR46835:SF4">
    <property type="entry name" value="B-ZIP PROTEIN"/>
    <property type="match status" value="1"/>
</dbReference>
<dbReference type="InterPro" id="IPR044797">
    <property type="entry name" value="At4g06598-like"/>
</dbReference>
<reference evidence="2" key="1">
    <citation type="submission" date="2020-06" db="EMBL/GenBank/DDBJ databases">
        <authorList>
            <person name="Li T."/>
            <person name="Hu X."/>
            <person name="Zhang T."/>
            <person name="Song X."/>
            <person name="Zhang H."/>
            <person name="Dai N."/>
            <person name="Sheng W."/>
            <person name="Hou X."/>
            <person name="Wei L."/>
        </authorList>
    </citation>
    <scope>NUCLEOTIDE SEQUENCE</scope>
    <source>
        <strain evidence="2">KEN8</strain>
        <tissue evidence="2">Leaf</tissue>
    </source>
</reference>
<dbReference type="GO" id="GO:0003700">
    <property type="term" value="F:DNA-binding transcription factor activity"/>
    <property type="evidence" value="ECO:0007669"/>
    <property type="project" value="InterPro"/>
</dbReference>
<comment type="caution">
    <text evidence="2">The sequence shown here is derived from an EMBL/GenBank/DDBJ whole genome shotgun (WGS) entry which is preliminary data.</text>
</comment>
<name>A0AAW2LTH6_9LAMI</name>
<evidence type="ECO:0000313" key="2">
    <source>
        <dbReference type="EMBL" id="KAL0322093.1"/>
    </source>
</evidence>
<accession>A0AAW2LTH6</accession>
<feature type="compositionally biased region" description="Acidic residues" evidence="1">
    <location>
        <begin position="115"/>
        <end position="124"/>
    </location>
</feature>
<protein>
    <submittedName>
        <fullName evidence="2">Uncharacterized protein</fullName>
    </submittedName>
</protein>
<dbReference type="GO" id="GO:0005634">
    <property type="term" value="C:nucleus"/>
    <property type="evidence" value="ECO:0007669"/>
    <property type="project" value="UniProtKB-ARBA"/>
</dbReference>
<evidence type="ECO:0000256" key="1">
    <source>
        <dbReference type="SAM" id="MobiDB-lite"/>
    </source>
</evidence>
<proteinExistence type="predicted"/>
<dbReference type="EMBL" id="JACGWM010000016">
    <property type="protein sequence ID" value="KAL0322093.1"/>
    <property type="molecule type" value="Genomic_DNA"/>
</dbReference>
<dbReference type="Gene3D" id="1.20.5.170">
    <property type="match status" value="1"/>
</dbReference>
<reference evidence="2" key="2">
    <citation type="journal article" date="2024" name="Plant">
        <title>Genomic evolution and insights into agronomic trait innovations of Sesamum species.</title>
        <authorList>
            <person name="Miao H."/>
            <person name="Wang L."/>
            <person name="Qu L."/>
            <person name="Liu H."/>
            <person name="Sun Y."/>
            <person name="Le M."/>
            <person name="Wang Q."/>
            <person name="Wei S."/>
            <person name="Zheng Y."/>
            <person name="Lin W."/>
            <person name="Duan Y."/>
            <person name="Cao H."/>
            <person name="Xiong S."/>
            <person name="Wang X."/>
            <person name="Wei L."/>
            <person name="Li C."/>
            <person name="Ma Q."/>
            <person name="Ju M."/>
            <person name="Zhao R."/>
            <person name="Li G."/>
            <person name="Mu C."/>
            <person name="Tian Q."/>
            <person name="Mei H."/>
            <person name="Zhang T."/>
            <person name="Gao T."/>
            <person name="Zhang H."/>
        </authorList>
    </citation>
    <scope>NUCLEOTIDE SEQUENCE</scope>
    <source>
        <strain evidence="2">KEN8</strain>
    </source>
</reference>
<gene>
    <name evidence="2" type="ORF">Scaly_2505700</name>
</gene>
<dbReference type="AlphaFoldDB" id="A0AAW2LTH6"/>
<feature type="region of interest" description="Disordered" evidence="1">
    <location>
        <begin position="115"/>
        <end position="142"/>
    </location>
</feature>
<dbReference type="CDD" id="cd14703">
    <property type="entry name" value="bZIP_plant_RF2"/>
    <property type="match status" value="1"/>
</dbReference>
<dbReference type="InterPro" id="IPR044759">
    <property type="entry name" value="bZIP_RF2"/>
</dbReference>